<evidence type="ECO:0000256" key="6">
    <source>
        <dbReference type="ARBA" id="ARBA00023163"/>
    </source>
</evidence>
<proteinExistence type="inferred from homology"/>
<keyword evidence="6" id="KW-0804">Transcription</keyword>
<evidence type="ECO:0000256" key="3">
    <source>
        <dbReference type="ARBA" id="ARBA00023015"/>
    </source>
</evidence>
<dbReference type="InterPro" id="IPR007630">
    <property type="entry name" value="RNA_pol_sigma70_r4"/>
</dbReference>
<dbReference type="InterPro" id="IPR036388">
    <property type="entry name" value="WH-like_DNA-bd_sf"/>
</dbReference>
<dbReference type="Pfam" id="PF04545">
    <property type="entry name" value="Sigma70_r4"/>
    <property type="match status" value="1"/>
</dbReference>
<evidence type="ECO:0000259" key="8">
    <source>
        <dbReference type="PROSITE" id="PS50943"/>
    </source>
</evidence>
<keyword evidence="4" id="KW-0731">Sigma factor</keyword>
<comment type="caution">
    <text evidence="9">The sequence shown here is derived from an EMBL/GenBank/DDBJ whole genome shotgun (WGS) entry which is preliminary data.</text>
</comment>
<accession>A0ABT9NJF7</accession>
<comment type="similarity">
    <text evidence="1">Belongs to the sigma-70 factor family.</text>
</comment>
<dbReference type="InterPro" id="IPR007624">
    <property type="entry name" value="RNA_pol_sigma70_r3"/>
</dbReference>
<keyword evidence="2" id="KW-0749">Sporulation</keyword>
<dbReference type="InterPro" id="IPR014284">
    <property type="entry name" value="RNA_pol_sigma-70_dom"/>
</dbReference>
<name>A0ABT9NJF7_9ACTN</name>
<dbReference type="Pfam" id="PF04542">
    <property type="entry name" value="Sigma70_r2"/>
    <property type="match status" value="1"/>
</dbReference>
<protein>
    <submittedName>
        <fullName evidence="9">RNA polymerase sigma-B factor</fullName>
    </submittedName>
</protein>
<dbReference type="InterPro" id="IPR001387">
    <property type="entry name" value="Cro/C1-type_HTH"/>
</dbReference>
<dbReference type="InterPro" id="IPR013324">
    <property type="entry name" value="RNA_pol_sigma_r3/r4-like"/>
</dbReference>
<dbReference type="NCBIfam" id="TIGR02937">
    <property type="entry name" value="sigma70-ECF"/>
    <property type="match status" value="1"/>
</dbReference>
<evidence type="ECO:0000313" key="9">
    <source>
        <dbReference type="EMBL" id="MDP9820352.1"/>
    </source>
</evidence>
<dbReference type="RefSeq" id="WP_306824716.1">
    <property type="nucleotide sequence ID" value="NZ_JAUSQM010000001.1"/>
</dbReference>
<dbReference type="PANTHER" id="PTHR30385">
    <property type="entry name" value="SIGMA FACTOR F FLAGELLAR"/>
    <property type="match status" value="1"/>
</dbReference>
<dbReference type="Gene3D" id="1.20.120.1810">
    <property type="match status" value="1"/>
</dbReference>
<feature type="compositionally biased region" description="Basic and acidic residues" evidence="7">
    <location>
        <begin position="11"/>
        <end position="20"/>
    </location>
</feature>
<dbReference type="PRINTS" id="PR00046">
    <property type="entry name" value="SIGMA70FCT"/>
</dbReference>
<dbReference type="Proteomes" id="UP001240447">
    <property type="component" value="Unassembled WGS sequence"/>
</dbReference>
<evidence type="ECO:0000256" key="5">
    <source>
        <dbReference type="ARBA" id="ARBA00023125"/>
    </source>
</evidence>
<sequence length="259" mass="29257">MTTTSASTADHSTDDRSTRTRELFEELAGARDEVTRERLIDEVVMLNMGVADGVARRYRNRGIDLDDLRQVAYVGLIKAARGFDPTYGRDFLSFAIPTVSGEVKRHFRDHGWMVRPTRRIQELSPRIARAREDLQQRFGRPARPTEIAEELEVPLEEVVEALTADGCFSPTSLEAPVGTNGTVADRLAEDDADMELAEARILLSQAFSHLSERDRTIIDLRFFKGWTQEQVGEEIGVSQMQVSRLLRRILGDLRREIAA</sequence>
<keyword evidence="3" id="KW-0805">Transcription regulation</keyword>
<reference evidence="9 10" key="1">
    <citation type="submission" date="2023-07" db="EMBL/GenBank/DDBJ databases">
        <title>Sequencing the genomes of 1000 actinobacteria strains.</title>
        <authorList>
            <person name="Klenk H.-P."/>
        </authorList>
    </citation>
    <scope>NUCLEOTIDE SEQUENCE [LARGE SCALE GENOMIC DNA]</scope>
    <source>
        <strain evidence="9 10">GD13</strain>
    </source>
</reference>
<dbReference type="SUPFAM" id="SSF88946">
    <property type="entry name" value="Sigma2 domain of RNA polymerase sigma factors"/>
    <property type="match status" value="1"/>
</dbReference>
<dbReference type="PANTHER" id="PTHR30385:SF4">
    <property type="entry name" value="RNA POLYMERASE SIGMA-E FACTOR"/>
    <property type="match status" value="1"/>
</dbReference>
<feature type="region of interest" description="Disordered" evidence="7">
    <location>
        <begin position="1"/>
        <end position="20"/>
    </location>
</feature>
<dbReference type="InterPro" id="IPR013325">
    <property type="entry name" value="RNA_pol_sigma_r2"/>
</dbReference>
<evidence type="ECO:0000256" key="7">
    <source>
        <dbReference type="SAM" id="MobiDB-lite"/>
    </source>
</evidence>
<gene>
    <name evidence="9" type="ORF">J2S59_000161</name>
</gene>
<feature type="compositionally biased region" description="Low complexity" evidence="7">
    <location>
        <begin position="1"/>
        <end position="10"/>
    </location>
</feature>
<evidence type="ECO:0000256" key="1">
    <source>
        <dbReference type="ARBA" id="ARBA00007788"/>
    </source>
</evidence>
<keyword evidence="10" id="KW-1185">Reference proteome</keyword>
<organism evidence="9 10">
    <name type="scientific">Nocardioides massiliensis</name>
    <dbReference type="NCBI Taxonomy" id="1325935"/>
    <lineage>
        <taxon>Bacteria</taxon>
        <taxon>Bacillati</taxon>
        <taxon>Actinomycetota</taxon>
        <taxon>Actinomycetes</taxon>
        <taxon>Propionibacteriales</taxon>
        <taxon>Nocardioidaceae</taxon>
        <taxon>Nocardioides</taxon>
    </lineage>
</organism>
<dbReference type="NCBIfam" id="TIGR02980">
    <property type="entry name" value="SigBFG"/>
    <property type="match status" value="1"/>
</dbReference>
<dbReference type="EMBL" id="JAUSQM010000001">
    <property type="protein sequence ID" value="MDP9820352.1"/>
    <property type="molecule type" value="Genomic_DNA"/>
</dbReference>
<dbReference type="Gene3D" id="1.10.10.10">
    <property type="entry name" value="Winged helix-like DNA-binding domain superfamily/Winged helix DNA-binding domain"/>
    <property type="match status" value="2"/>
</dbReference>
<evidence type="ECO:0000313" key="10">
    <source>
        <dbReference type="Proteomes" id="UP001240447"/>
    </source>
</evidence>
<evidence type="ECO:0000256" key="4">
    <source>
        <dbReference type="ARBA" id="ARBA00023082"/>
    </source>
</evidence>
<dbReference type="Pfam" id="PF04539">
    <property type="entry name" value="Sigma70_r3"/>
    <property type="match status" value="1"/>
</dbReference>
<dbReference type="PROSITE" id="PS50943">
    <property type="entry name" value="HTH_CROC1"/>
    <property type="match status" value="1"/>
</dbReference>
<evidence type="ECO:0000256" key="2">
    <source>
        <dbReference type="ARBA" id="ARBA00022969"/>
    </source>
</evidence>
<dbReference type="InterPro" id="IPR007627">
    <property type="entry name" value="RNA_pol_sigma70_r2"/>
</dbReference>
<feature type="domain" description="HTH cro/C1-type" evidence="8">
    <location>
        <begin position="217"/>
        <end position="247"/>
    </location>
</feature>
<dbReference type="CDD" id="cd06171">
    <property type="entry name" value="Sigma70_r4"/>
    <property type="match status" value="1"/>
</dbReference>
<dbReference type="SUPFAM" id="SSF88659">
    <property type="entry name" value="Sigma3 and sigma4 domains of RNA polymerase sigma factors"/>
    <property type="match status" value="2"/>
</dbReference>
<keyword evidence="5" id="KW-0238">DNA-binding</keyword>
<dbReference type="InterPro" id="IPR000943">
    <property type="entry name" value="RNA_pol_sigma70"/>
</dbReference>
<dbReference type="InterPro" id="IPR014322">
    <property type="entry name" value="RNA_pol_sigma-B/F/G"/>
</dbReference>